<dbReference type="EMBL" id="MW012634">
    <property type="protein sequence ID" value="QOR56268.1"/>
    <property type="molecule type" value="Genomic_DNA"/>
</dbReference>
<reference evidence="1 2" key="1">
    <citation type="submission" date="2020-09" db="EMBL/GenBank/DDBJ databases">
        <authorList>
            <person name="Li C."/>
            <person name="Ding Y."/>
            <person name="Wu Q."/>
        </authorList>
    </citation>
    <scope>NUCLEOTIDE SEQUENCE [LARGE SCALE GENOMIC DNA]</scope>
</reference>
<organism evidence="1 2">
    <name type="scientific">Bacillus phage DLc1</name>
    <dbReference type="NCBI Taxonomy" id="2777318"/>
    <lineage>
        <taxon>Viruses</taxon>
        <taxon>Duplodnaviria</taxon>
        <taxon>Heunggongvirae</taxon>
        <taxon>Uroviricota</taxon>
        <taxon>Caudoviricetes</taxon>
        <taxon>Salasmaviridae</taxon>
        <taxon>Huangshavirus</taxon>
        <taxon>Huangshavirus dlcuna</taxon>
    </lineage>
</organism>
<name>A0A7M1RPR0_9CAUD</name>
<accession>A0A7M1RPR0</accession>
<evidence type="ECO:0000313" key="2">
    <source>
        <dbReference type="Proteomes" id="UP000593635"/>
    </source>
</evidence>
<dbReference type="KEGG" id="vg:65132287"/>
<sequence length="86" mass="9803">MAKRIDMTGLRYGRLVVLNEAGRKNGHIAWKVKCDCGNEVVVRGIDLRNGNTTSCDCYRKEVLAEKKRRTAERNRLKKLALALETK</sequence>
<dbReference type="Proteomes" id="UP000593635">
    <property type="component" value="Segment"/>
</dbReference>
<dbReference type="RefSeq" id="YP_010113749.1">
    <property type="nucleotide sequence ID" value="NC_055908.1"/>
</dbReference>
<evidence type="ECO:0000313" key="1">
    <source>
        <dbReference type="EMBL" id="QOR56268.1"/>
    </source>
</evidence>
<dbReference type="GeneID" id="65132287"/>
<keyword evidence="2" id="KW-1185">Reference proteome</keyword>
<protein>
    <submittedName>
        <fullName evidence="1">Uncharacterized protein</fullName>
    </submittedName>
</protein>
<proteinExistence type="predicted"/>